<feature type="region of interest" description="Disordered" evidence="1">
    <location>
        <begin position="363"/>
        <end position="400"/>
    </location>
</feature>
<reference evidence="3" key="1">
    <citation type="submission" date="2022-11" db="UniProtKB">
        <authorList>
            <consortium name="WormBaseParasite"/>
        </authorList>
    </citation>
    <scope>IDENTIFICATION</scope>
</reference>
<accession>A0A914E3Z2</accession>
<organism evidence="2 3">
    <name type="scientific">Acrobeloides nanus</name>
    <dbReference type="NCBI Taxonomy" id="290746"/>
    <lineage>
        <taxon>Eukaryota</taxon>
        <taxon>Metazoa</taxon>
        <taxon>Ecdysozoa</taxon>
        <taxon>Nematoda</taxon>
        <taxon>Chromadorea</taxon>
        <taxon>Rhabditida</taxon>
        <taxon>Tylenchina</taxon>
        <taxon>Cephalobomorpha</taxon>
        <taxon>Cephaloboidea</taxon>
        <taxon>Cephalobidae</taxon>
        <taxon>Acrobeloides</taxon>
    </lineage>
</organism>
<proteinExistence type="predicted"/>
<keyword evidence="2" id="KW-1185">Reference proteome</keyword>
<dbReference type="AlphaFoldDB" id="A0A914E3Z2"/>
<name>A0A914E3Z2_9BILA</name>
<dbReference type="WBParaSite" id="ACRNAN_scaffold562.g15863.t2">
    <property type="protein sequence ID" value="ACRNAN_scaffold562.g15863.t2"/>
    <property type="gene ID" value="ACRNAN_scaffold562.g15863"/>
</dbReference>
<evidence type="ECO:0000313" key="3">
    <source>
        <dbReference type="WBParaSite" id="ACRNAN_scaffold562.g15863.t2"/>
    </source>
</evidence>
<protein>
    <submittedName>
        <fullName evidence="3">Transposase</fullName>
    </submittedName>
</protein>
<feature type="compositionally biased region" description="Polar residues" evidence="1">
    <location>
        <begin position="380"/>
        <end position="400"/>
    </location>
</feature>
<dbReference type="Proteomes" id="UP000887540">
    <property type="component" value="Unplaced"/>
</dbReference>
<evidence type="ECO:0000256" key="1">
    <source>
        <dbReference type="SAM" id="MobiDB-lite"/>
    </source>
</evidence>
<evidence type="ECO:0000313" key="2">
    <source>
        <dbReference type="Proteomes" id="UP000887540"/>
    </source>
</evidence>
<sequence length="400" mass="46268">MSNNEELYRKGIYATKRVKRIHDKLTKQFDHLILDPVFEEVFQRILSCNNLSCGCHNTGSNNLYVEVDPLNAEQSTDKLAITPVDEPPGQVHRGVTAEKVQEFFRRVHEDTMRELNNPVNYQGWDGTNCVRGIKRIVFTAQHGNYTLTGIYCFLVENKIDMRDEFKDTWELLRLRHHWVPLVHRCVTNAYARDHKKRFDEQNYEPIGKAVFLRERLSHILDDWKRAFPDLFQDGSNTLLNTVAIENPDTGPLFKCDICGLKFPKKYAVRCCKNMNRAHFPTTPKNAYQTEFVHYYDRKCVQDVLARNNYDAIISRVGVGLKCFSSECSNPILPKEIHPFQTPQERSIILNLLIHTLVNRLEHSPPTASDLEHEDSDDDTQLSTQPSNESSVTASENNDEE</sequence>